<evidence type="ECO:0000259" key="7">
    <source>
        <dbReference type="Pfam" id="PF22528"/>
    </source>
</evidence>
<gene>
    <name evidence="8" type="ORF">LIER_36538</name>
</gene>
<organism evidence="8 9">
    <name type="scientific">Lithospermum erythrorhizon</name>
    <name type="common">Purple gromwell</name>
    <name type="synonym">Lithospermum officinale var. erythrorhizon</name>
    <dbReference type="NCBI Taxonomy" id="34254"/>
    <lineage>
        <taxon>Eukaryota</taxon>
        <taxon>Viridiplantae</taxon>
        <taxon>Streptophyta</taxon>
        <taxon>Embryophyta</taxon>
        <taxon>Tracheophyta</taxon>
        <taxon>Spermatophyta</taxon>
        <taxon>Magnoliopsida</taxon>
        <taxon>eudicotyledons</taxon>
        <taxon>Gunneridae</taxon>
        <taxon>Pentapetalae</taxon>
        <taxon>asterids</taxon>
        <taxon>lamiids</taxon>
        <taxon>Boraginales</taxon>
        <taxon>Boraginaceae</taxon>
        <taxon>Boraginoideae</taxon>
        <taxon>Lithospermeae</taxon>
        <taxon>Lithospermum</taxon>
    </lineage>
</organism>
<dbReference type="GO" id="GO:0032259">
    <property type="term" value="P:methylation"/>
    <property type="evidence" value="ECO:0007669"/>
    <property type="project" value="UniProtKB-KW"/>
</dbReference>
<protein>
    <submittedName>
        <fullName evidence="8">Protein modifying enzyme</fullName>
    </submittedName>
</protein>
<dbReference type="AlphaFoldDB" id="A0AAV3P7G9"/>
<dbReference type="PROSITE" id="PS51678">
    <property type="entry name" value="SAM_MT_PRMT"/>
    <property type="match status" value="1"/>
</dbReference>
<dbReference type="GO" id="GO:0005634">
    <property type="term" value="C:nucleus"/>
    <property type="evidence" value="ECO:0007669"/>
    <property type="project" value="UniProtKB-SubCell"/>
</dbReference>
<name>A0AAV3P7G9_LITER</name>
<keyword evidence="9" id="KW-1185">Reference proteome</keyword>
<dbReference type="InterPro" id="IPR029063">
    <property type="entry name" value="SAM-dependent_MTases_sf"/>
</dbReference>
<keyword evidence="3 6" id="KW-0808">Transferase</keyword>
<dbReference type="PANTHER" id="PTHR11006:SF53">
    <property type="entry name" value="PROTEIN ARGININE N-METHYLTRANSFERASE 3"/>
    <property type="match status" value="1"/>
</dbReference>
<keyword evidence="5" id="KW-0539">Nucleus</keyword>
<dbReference type="SUPFAM" id="SSF53335">
    <property type="entry name" value="S-adenosyl-L-methionine-dependent methyltransferases"/>
    <property type="match status" value="1"/>
</dbReference>
<comment type="caution">
    <text evidence="8">The sequence shown here is derived from an EMBL/GenBank/DDBJ whole genome shotgun (WGS) entry which is preliminary data.</text>
</comment>
<dbReference type="FunFam" id="3.40.50.150:FF:000116">
    <property type="entry name" value="probable protein arginine N-methyltransferase 1"/>
    <property type="match status" value="1"/>
</dbReference>
<accession>A0AAV3P7G9</accession>
<dbReference type="GO" id="GO:0016274">
    <property type="term" value="F:protein-arginine N-methyltransferase activity"/>
    <property type="evidence" value="ECO:0007669"/>
    <property type="project" value="InterPro"/>
</dbReference>
<proteinExistence type="predicted"/>
<dbReference type="Gene3D" id="2.70.160.11">
    <property type="entry name" value="Hnrnp arginine n-methyltransferase1"/>
    <property type="match status" value="1"/>
</dbReference>
<dbReference type="Gene3D" id="3.40.50.150">
    <property type="entry name" value="Vaccinia Virus protein VP39"/>
    <property type="match status" value="1"/>
</dbReference>
<dbReference type="Proteomes" id="UP001454036">
    <property type="component" value="Unassembled WGS sequence"/>
</dbReference>
<dbReference type="Pfam" id="PF22528">
    <property type="entry name" value="PRMT_C"/>
    <property type="match status" value="1"/>
</dbReference>
<dbReference type="EMBL" id="BAABME010016813">
    <property type="protein sequence ID" value="GAA0147550.1"/>
    <property type="molecule type" value="Genomic_DNA"/>
</dbReference>
<dbReference type="Pfam" id="PF06325">
    <property type="entry name" value="PrmA"/>
    <property type="match status" value="1"/>
</dbReference>
<evidence type="ECO:0000256" key="2">
    <source>
        <dbReference type="ARBA" id="ARBA00022603"/>
    </source>
</evidence>
<keyword evidence="4 6" id="KW-0949">S-adenosyl-L-methionine</keyword>
<dbReference type="InterPro" id="IPR055135">
    <property type="entry name" value="PRMT_dom"/>
</dbReference>
<dbReference type="PANTHER" id="PTHR11006">
    <property type="entry name" value="PROTEIN ARGININE N-METHYLTRANSFERASE"/>
    <property type="match status" value="1"/>
</dbReference>
<evidence type="ECO:0000313" key="8">
    <source>
        <dbReference type="EMBL" id="GAA0147550.1"/>
    </source>
</evidence>
<dbReference type="InterPro" id="IPR025799">
    <property type="entry name" value="Arg_MeTrfase"/>
</dbReference>
<sequence length="310" mass="35367">MLQEMLKDVVRTKSYQNVMYKNPFLFKDKIVLDVGAGTGILSLFCAKVGAKHVYAVECSSMADMAQEIVKQNGLSDVITVLKGKIEEIELPVDQVDIIISEWMGYFLLYENMLNTVLYARDKWLVKDGLVLPDKASLHLTAIEDADYKEDKIEFWNNVYGFDMSCIRKQSIMEPLVDIVDQKQLVTNCQLLKTMDISKMSAGDASFTAPFKLVAERDDYIHALVAYFDVSFTKCHKLMGFSTGPKSRATHWKQTVLYLEDVLTVCEGETVTGFMTVAQNEKNPRDIDITLKYSLNGRRCIVSRTQHYRMR</sequence>
<dbReference type="FunFam" id="2.70.160.11:FF:000001">
    <property type="entry name" value="Blast:Protein arginine N-methyltransferase 1"/>
    <property type="match status" value="1"/>
</dbReference>
<evidence type="ECO:0000256" key="5">
    <source>
        <dbReference type="ARBA" id="ARBA00023242"/>
    </source>
</evidence>
<evidence type="ECO:0000313" key="9">
    <source>
        <dbReference type="Proteomes" id="UP001454036"/>
    </source>
</evidence>
<evidence type="ECO:0000256" key="1">
    <source>
        <dbReference type="ARBA" id="ARBA00004123"/>
    </source>
</evidence>
<reference evidence="8 9" key="1">
    <citation type="submission" date="2024-01" db="EMBL/GenBank/DDBJ databases">
        <title>The complete chloroplast genome sequence of Lithospermum erythrorhizon: insights into the phylogenetic relationship among Boraginaceae species and the maternal lineages of purple gromwells.</title>
        <authorList>
            <person name="Okada T."/>
            <person name="Watanabe K."/>
        </authorList>
    </citation>
    <scope>NUCLEOTIDE SEQUENCE [LARGE SCALE GENOMIC DNA]</scope>
</reference>
<evidence type="ECO:0000256" key="3">
    <source>
        <dbReference type="ARBA" id="ARBA00022679"/>
    </source>
</evidence>
<keyword evidence="2 6" id="KW-0489">Methyltransferase</keyword>
<feature type="domain" description="Protein arginine N-methyltransferase" evidence="7">
    <location>
        <begin position="133"/>
        <end position="296"/>
    </location>
</feature>
<dbReference type="CDD" id="cd02440">
    <property type="entry name" value="AdoMet_MTases"/>
    <property type="match status" value="1"/>
</dbReference>
<dbReference type="GO" id="GO:0042054">
    <property type="term" value="F:histone methyltransferase activity"/>
    <property type="evidence" value="ECO:0007669"/>
    <property type="project" value="TreeGrafter"/>
</dbReference>
<comment type="subcellular location">
    <subcellularLocation>
        <location evidence="1">Nucleus</location>
    </subcellularLocation>
</comment>
<evidence type="ECO:0000256" key="6">
    <source>
        <dbReference type="PROSITE-ProRule" id="PRU01015"/>
    </source>
</evidence>
<evidence type="ECO:0000256" key="4">
    <source>
        <dbReference type="ARBA" id="ARBA00022691"/>
    </source>
</evidence>